<dbReference type="PANTHER" id="PTHR43284:SF1">
    <property type="entry name" value="ASPARAGINE SYNTHETASE"/>
    <property type="match status" value="1"/>
</dbReference>
<dbReference type="GO" id="GO:0006529">
    <property type="term" value="P:asparagine biosynthetic process"/>
    <property type="evidence" value="ECO:0007669"/>
    <property type="project" value="UniProtKB-KW"/>
</dbReference>
<reference evidence="11" key="2">
    <citation type="submission" date="2020-09" db="EMBL/GenBank/DDBJ databases">
        <authorList>
            <person name="Sun Q."/>
            <person name="Kim S."/>
        </authorList>
    </citation>
    <scope>NUCLEOTIDE SEQUENCE</scope>
    <source>
        <strain evidence="11">KCTC 12711</strain>
    </source>
</reference>
<evidence type="ECO:0000256" key="2">
    <source>
        <dbReference type="ARBA" id="ARBA00005752"/>
    </source>
</evidence>
<dbReference type="NCBIfam" id="TIGR01536">
    <property type="entry name" value="asn_synth_AEB"/>
    <property type="match status" value="1"/>
</dbReference>
<feature type="active site" description="For GATase activity" evidence="8">
    <location>
        <position position="2"/>
    </location>
</feature>
<dbReference type="PIRSF" id="PIRSF001589">
    <property type="entry name" value="Asn_synthetase_glu-h"/>
    <property type="match status" value="1"/>
</dbReference>
<evidence type="ECO:0000256" key="4">
    <source>
        <dbReference type="ARBA" id="ARBA00022741"/>
    </source>
</evidence>
<dbReference type="Proteomes" id="UP000614811">
    <property type="component" value="Unassembled WGS sequence"/>
</dbReference>
<dbReference type="PANTHER" id="PTHR43284">
    <property type="entry name" value="ASPARAGINE SYNTHETASE (GLUTAMINE-HYDROLYZING)"/>
    <property type="match status" value="1"/>
</dbReference>
<dbReference type="PROSITE" id="PS51278">
    <property type="entry name" value="GATASE_TYPE_2"/>
    <property type="match status" value="1"/>
</dbReference>
<dbReference type="AlphaFoldDB" id="A0A918RIF4"/>
<dbReference type="InterPro" id="IPR001962">
    <property type="entry name" value="Asn_synthase"/>
</dbReference>
<keyword evidence="12" id="KW-1185">Reference proteome</keyword>
<dbReference type="InterPro" id="IPR051786">
    <property type="entry name" value="ASN_synthetase/amidase"/>
</dbReference>
<proteinExistence type="inferred from homology"/>
<gene>
    <name evidence="11" type="primary">asnB</name>
    <name evidence="11" type="ORF">GCM10008090_04540</name>
</gene>
<keyword evidence="8" id="KW-0061">Asparagine biosynthesis</keyword>
<dbReference type="Gene3D" id="3.60.20.10">
    <property type="entry name" value="Glutamine Phosphoribosylpyrophosphate, subunit 1, domain 1"/>
    <property type="match status" value="1"/>
</dbReference>
<evidence type="ECO:0000256" key="6">
    <source>
        <dbReference type="ARBA" id="ARBA00022962"/>
    </source>
</evidence>
<dbReference type="InterPro" id="IPR006426">
    <property type="entry name" value="Asn_synth_AEB"/>
</dbReference>
<dbReference type="EC" id="6.3.5.4" evidence="3"/>
<evidence type="ECO:0000313" key="12">
    <source>
        <dbReference type="Proteomes" id="UP000614811"/>
    </source>
</evidence>
<dbReference type="SUPFAM" id="SSF52402">
    <property type="entry name" value="Adenine nucleotide alpha hydrolases-like"/>
    <property type="match status" value="1"/>
</dbReference>
<dbReference type="EMBL" id="BMXA01000001">
    <property type="protein sequence ID" value="GGZ99077.1"/>
    <property type="molecule type" value="Genomic_DNA"/>
</dbReference>
<evidence type="ECO:0000256" key="8">
    <source>
        <dbReference type="PIRSR" id="PIRSR001589-1"/>
    </source>
</evidence>
<organism evidence="11 12">
    <name type="scientific">Arenicella chitinivorans</name>
    <dbReference type="NCBI Taxonomy" id="1329800"/>
    <lineage>
        <taxon>Bacteria</taxon>
        <taxon>Pseudomonadati</taxon>
        <taxon>Pseudomonadota</taxon>
        <taxon>Gammaproteobacteria</taxon>
        <taxon>Arenicellales</taxon>
        <taxon>Arenicellaceae</taxon>
        <taxon>Arenicella</taxon>
    </lineage>
</organism>
<comment type="pathway">
    <text evidence="1">Amino-acid biosynthesis; L-asparagine biosynthesis; L-asparagine from L-aspartate (L-Gln route): step 1/1.</text>
</comment>
<feature type="binding site" evidence="9">
    <location>
        <position position="102"/>
    </location>
    <ligand>
        <name>L-glutamine</name>
        <dbReference type="ChEBI" id="CHEBI:58359"/>
    </ligand>
</feature>
<dbReference type="CDD" id="cd00712">
    <property type="entry name" value="AsnB"/>
    <property type="match status" value="1"/>
</dbReference>
<dbReference type="InterPro" id="IPR033738">
    <property type="entry name" value="AsnB_N"/>
</dbReference>
<dbReference type="GO" id="GO:0005524">
    <property type="term" value="F:ATP binding"/>
    <property type="evidence" value="ECO:0007669"/>
    <property type="project" value="UniProtKB-KW"/>
</dbReference>
<protein>
    <recommendedName>
        <fullName evidence="3">asparagine synthase (glutamine-hydrolyzing)</fullName>
        <ecNumber evidence="3">6.3.5.4</ecNumber>
    </recommendedName>
</protein>
<dbReference type="GO" id="GO:0004066">
    <property type="term" value="F:asparagine synthase (glutamine-hydrolyzing) activity"/>
    <property type="evidence" value="ECO:0007669"/>
    <property type="project" value="UniProtKB-EC"/>
</dbReference>
<dbReference type="Pfam" id="PF00733">
    <property type="entry name" value="Asn_synthase"/>
    <property type="match status" value="1"/>
</dbReference>
<evidence type="ECO:0000256" key="9">
    <source>
        <dbReference type="PIRSR" id="PIRSR001589-2"/>
    </source>
</evidence>
<comment type="similarity">
    <text evidence="2">Belongs to the asparagine synthetase family.</text>
</comment>
<dbReference type="GO" id="GO:0005829">
    <property type="term" value="C:cytosol"/>
    <property type="evidence" value="ECO:0007669"/>
    <property type="project" value="TreeGrafter"/>
</dbReference>
<evidence type="ECO:0000256" key="3">
    <source>
        <dbReference type="ARBA" id="ARBA00012737"/>
    </source>
</evidence>
<keyword evidence="5 9" id="KW-0067">ATP-binding</keyword>
<dbReference type="InterPro" id="IPR017932">
    <property type="entry name" value="GATase_2_dom"/>
</dbReference>
<evidence type="ECO:0000256" key="1">
    <source>
        <dbReference type="ARBA" id="ARBA00005187"/>
    </source>
</evidence>
<reference evidence="11" key="1">
    <citation type="journal article" date="2014" name="Int. J. Syst. Evol. Microbiol.">
        <title>Complete genome sequence of Corynebacterium casei LMG S-19264T (=DSM 44701T), isolated from a smear-ripened cheese.</title>
        <authorList>
            <consortium name="US DOE Joint Genome Institute (JGI-PGF)"/>
            <person name="Walter F."/>
            <person name="Albersmeier A."/>
            <person name="Kalinowski J."/>
            <person name="Ruckert C."/>
        </authorList>
    </citation>
    <scope>NUCLEOTIDE SEQUENCE</scope>
    <source>
        <strain evidence="11">KCTC 12711</strain>
    </source>
</reference>
<dbReference type="Pfam" id="PF13537">
    <property type="entry name" value="GATase_7"/>
    <property type="match status" value="1"/>
</dbReference>
<feature type="domain" description="Glutamine amidotransferase type-2" evidence="10">
    <location>
        <begin position="2"/>
        <end position="215"/>
    </location>
</feature>
<dbReference type="RefSeq" id="WP_189398381.1">
    <property type="nucleotide sequence ID" value="NZ_BMXA01000001.1"/>
</dbReference>
<evidence type="ECO:0000259" key="10">
    <source>
        <dbReference type="PROSITE" id="PS51278"/>
    </source>
</evidence>
<comment type="catalytic activity">
    <reaction evidence="7">
        <text>L-aspartate + L-glutamine + ATP + H2O = L-asparagine + L-glutamate + AMP + diphosphate + H(+)</text>
        <dbReference type="Rhea" id="RHEA:12228"/>
        <dbReference type="ChEBI" id="CHEBI:15377"/>
        <dbReference type="ChEBI" id="CHEBI:15378"/>
        <dbReference type="ChEBI" id="CHEBI:29985"/>
        <dbReference type="ChEBI" id="CHEBI:29991"/>
        <dbReference type="ChEBI" id="CHEBI:30616"/>
        <dbReference type="ChEBI" id="CHEBI:33019"/>
        <dbReference type="ChEBI" id="CHEBI:58048"/>
        <dbReference type="ChEBI" id="CHEBI:58359"/>
        <dbReference type="ChEBI" id="CHEBI:456215"/>
        <dbReference type="EC" id="6.3.5.4"/>
    </reaction>
</comment>
<evidence type="ECO:0000313" key="11">
    <source>
        <dbReference type="EMBL" id="GGZ99077.1"/>
    </source>
</evidence>
<dbReference type="InterPro" id="IPR014729">
    <property type="entry name" value="Rossmann-like_a/b/a_fold"/>
</dbReference>
<name>A0A918RIF4_9GAMM</name>
<keyword evidence="8" id="KW-0028">Amino-acid biosynthesis</keyword>
<sequence>MCGIAGLLSTKPRSDIATPLAAMQKALRHRGPDGHGDYVAPSKQAALTHTRLAVIDLSANGKQPISTSDGRFTITFNGEIYNYLQLRRRLEADGETFSTQTDTEVILKMYRAKGSKCIHFLRGMFAFVIWDEQKKEAFAARDPLGIKPFYYVQHTSEFAFASELRATLASGLSHRKLSSGGLTGYFLRGTPQEPATLIRDIRMLPAGAYLTWRQGKVRVKNYWSLKFKPQYVNRKQATEITRTALEDSVRAHFVSDVPVGIFLSGGIDSTALVALAKKVTNKRINTYSLAFSNPEWNEADIAKRTAAHFGTNHTELTMTPMLALPLFQQYLDAVDQPTIDGFNTFCVAKLAHDHGEKVVLSGLGADELFGGYKSFSLIPDMLRQSARVRPALPIIQALKPSLQKFVPVKYRRMLDALCNPKSIAAAHRSLRGIFATGEALVLTSQYADKAGGIPRLPKDAFEDMADNISAHEINVYMRNQLLRDSDMASMAWGLELRVPFVDKILVDRVSTIPSDMRLMTGKQLLIDAVPELPKWVTEREKRGFRFPFDEWFSDEWQSLTRPSVPKWIPLTPWYRQWSLIVFEEWRKRHVR</sequence>
<dbReference type="CDD" id="cd01991">
    <property type="entry name" value="Asn_synthase_B_C"/>
    <property type="match status" value="1"/>
</dbReference>
<accession>A0A918RIF4</accession>
<evidence type="ECO:0000256" key="5">
    <source>
        <dbReference type="ARBA" id="ARBA00022840"/>
    </source>
</evidence>
<feature type="binding site" evidence="9">
    <location>
        <begin position="361"/>
        <end position="362"/>
    </location>
    <ligand>
        <name>ATP</name>
        <dbReference type="ChEBI" id="CHEBI:30616"/>
    </ligand>
</feature>
<evidence type="ECO:0000256" key="7">
    <source>
        <dbReference type="ARBA" id="ARBA00048741"/>
    </source>
</evidence>
<keyword evidence="6 8" id="KW-0315">Glutamine amidotransferase</keyword>
<dbReference type="Gene3D" id="3.40.50.620">
    <property type="entry name" value="HUPs"/>
    <property type="match status" value="1"/>
</dbReference>
<keyword evidence="4 9" id="KW-0547">Nucleotide-binding</keyword>
<dbReference type="SUPFAM" id="SSF56235">
    <property type="entry name" value="N-terminal nucleophile aminohydrolases (Ntn hydrolases)"/>
    <property type="match status" value="1"/>
</dbReference>
<comment type="caution">
    <text evidence="11">The sequence shown here is derived from an EMBL/GenBank/DDBJ whole genome shotgun (WGS) entry which is preliminary data.</text>
</comment>
<dbReference type="InterPro" id="IPR029055">
    <property type="entry name" value="Ntn_hydrolases_N"/>
</dbReference>